<gene>
    <name evidence="1" type="ORF">PCIT_a3995</name>
</gene>
<evidence type="ECO:0000313" key="1">
    <source>
        <dbReference type="EMBL" id="KAF7771421.1"/>
    </source>
</evidence>
<dbReference type="AlphaFoldDB" id="A0AAD4AIY1"/>
<reference evidence="1" key="2">
    <citation type="submission" date="2015-03" db="EMBL/GenBank/DDBJ databases">
        <title>Genome sequence of Pseudoalteromonas citrea.</title>
        <authorList>
            <person name="Xie B.-B."/>
            <person name="Rong J.-C."/>
            <person name="Qin Q.-L."/>
            <person name="Zhang Y.-Z."/>
        </authorList>
    </citation>
    <scope>NUCLEOTIDE SEQUENCE</scope>
    <source>
        <strain evidence="1">DSM 8771</strain>
    </source>
</reference>
<dbReference type="Proteomes" id="UP000016487">
    <property type="component" value="Unassembled WGS sequence"/>
</dbReference>
<organism evidence="1 2">
    <name type="scientific">Pseudoalteromonas citrea</name>
    <dbReference type="NCBI Taxonomy" id="43655"/>
    <lineage>
        <taxon>Bacteria</taxon>
        <taxon>Pseudomonadati</taxon>
        <taxon>Pseudomonadota</taxon>
        <taxon>Gammaproteobacteria</taxon>
        <taxon>Alteromonadales</taxon>
        <taxon>Pseudoalteromonadaceae</taxon>
        <taxon>Pseudoalteromonas</taxon>
    </lineage>
</organism>
<sequence>MSNDNSKFTSITNTFNLLERIISDVKTAKNIDISFFEDQKRFAHLDLPHESIVPMSLNCWKHYADEVLPNGWKSLDTLRKRALQAIIKKNKQKETSRGSKKDLQRKLDESDYLAQSYLNDILRFSEQYKHLLEICHIQARNDADFAGLFSRHLKRYANIDVTLSVINGKKTKDE</sequence>
<reference evidence="1" key="1">
    <citation type="journal article" date="2012" name="J. Bacteriol.">
        <title>Genome sequences of type strains of seven species of the marine bacterium Pseudoalteromonas.</title>
        <authorList>
            <person name="Xie B.B."/>
            <person name="Shu Y.L."/>
            <person name="Qin Q.L."/>
            <person name="Rong J.C."/>
            <person name="Zhang X.Y."/>
            <person name="Chen X.L."/>
            <person name="Shi M."/>
            <person name="He H.L."/>
            <person name="Zhou B.C."/>
            <person name="Zhang Y.Z."/>
        </authorList>
    </citation>
    <scope>NUCLEOTIDE SEQUENCE</scope>
    <source>
        <strain evidence="1">DSM 8771</strain>
    </source>
</reference>
<dbReference type="RefSeq" id="WP_010367507.1">
    <property type="nucleotide sequence ID" value="NZ_AHBZ03000016.1"/>
</dbReference>
<evidence type="ECO:0000313" key="2">
    <source>
        <dbReference type="Proteomes" id="UP000016487"/>
    </source>
</evidence>
<comment type="caution">
    <text evidence="1">The sequence shown here is derived from an EMBL/GenBank/DDBJ whole genome shotgun (WGS) entry which is preliminary data.</text>
</comment>
<protein>
    <submittedName>
        <fullName evidence="1">Uncharacterized protein</fullName>
    </submittedName>
</protein>
<name>A0AAD4AIY1_9GAMM</name>
<accession>A0AAD4AIY1</accession>
<proteinExistence type="predicted"/>
<dbReference type="EMBL" id="AHBZ03000016">
    <property type="protein sequence ID" value="KAF7771421.1"/>
    <property type="molecule type" value="Genomic_DNA"/>
</dbReference>